<gene>
    <name evidence="2" type="ORF">EDC18_101197</name>
</gene>
<sequence>MWNKKGFTLIEIIIGLAIIGIIAISIIASFSNMYVMTSATKNFTDEVFQSQQEIELQMQEVKNQVILGSTPAGQQSYIIFQGTPYQRSVKGYPREVYVGSSGMIYTIVADTRMPEFEVATISNVGIDLRSGSNIISHAYISTPSLNIRSSTPVITDPNNVNLMNLHKWYVSRAGFNIPMIENPEEPEIGVKYPRYPNDYIIIPNETLSNLNNIHSSYRGRHIIYTITPAAKSGKMGVTIPSNPVFISGLPITEGLVLHLDASYINKEDTNQVRTINSNEIYAKRWLDLSSSKRDAIQNQNVSQPQLVELEYSANQWGKSLRGYQGVTMSTGLFSPNNTTNLSVIVSAKIQENHSGSPHNLIINGGSGSWGFGWNDSGSLCYYLRNAINDHYYASQSKTPDHDWHVFTGIITQNNIIFRIDGNEVVVPRQLPVSSINIGPVRINWHSQLEIGEIIIYNRDISGQDLETVENYLYNKYSPTA</sequence>
<keyword evidence="1" id="KW-1133">Transmembrane helix</keyword>
<name>A0A4R3MNV3_9FIRM</name>
<dbReference type="OrthoDB" id="9842516at2"/>
<dbReference type="Proteomes" id="UP000294902">
    <property type="component" value="Unassembled WGS sequence"/>
</dbReference>
<dbReference type="InterPro" id="IPR013320">
    <property type="entry name" value="ConA-like_dom_sf"/>
</dbReference>
<dbReference type="AlphaFoldDB" id="A0A4R3MNV3"/>
<dbReference type="SUPFAM" id="SSF49899">
    <property type="entry name" value="Concanavalin A-like lectins/glucanases"/>
    <property type="match status" value="1"/>
</dbReference>
<evidence type="ECO:0000313" key="3">
    <source>
        <dbReference type="Proteomes" id="UP000294902"/>
    </source>
</evidence>
<organism evidence="2 3">
    <name type="scientific">Natranaerovirga pectinivora</name>
    <dbReference type="NCBI Taxonomy" id="682400"/>
    <lineage>
        <taxon>Bacteria</taxon>
        <taxon>Bacillati</taxon>
        <taxon>Bacillota</taxon>
        <taxon>Clostridia</taxon>
        <taxon>Lachnospirales</taxon>
        <taxon>Natranaerovirgaceae</taxon>
        <taxon>Natranaerovirga</taxon>
    </lineage>
</organism>
<dbReference type="Gene3D" id="3.30.700.10">
    <property type="entry name" value="Glycoprotein, Type 4 Pilin"/>
    <property type="match status" value="1"/>
</dbReference>
<dbReference type="RefSeq" id="WP_132249350.1">
    <property type="nucleotide sequence ID" value="NZ_SMAL01000001.1"/>
</dbReference>
<feature type="transmembrane region" description="Helical" evidence="1">
    <location>
        <begin position="12"/>
        <end position="35"/>
    </location>
</feature>
<dbReference type="EMBL" id="SMAL01000001">
    <property type="protein sequence ID" value="TCT16901.1"/>
    <property type="molecule type" value="Genomic_DNA"/>
</dbReference>
<comment type="caution">
    <text evidence="2">The sequence shown here is derived from an EMBL/GenBank/DDBJ whole genome shotgun (WGS) entry which is preliminary data.</text>
</comment>
<dbReference type="InterPro" id="IPR045584">
    <property type="entry name" value="Pilin-like"/>
</dbReference>
<dbReference type="PROSITE" id="PS00409">
    <property type="entry name" value="PROKAR_NTER_METHYL"/>
    <property type="match status" value="1"/>
</dbReference>
<keyword evidence="3" id="KW-1185">Reference proteome</keyword>
<dbReference type="Pfam" id="PF07963">
    <property type="entry name" value="N_methyl"/>
    <property type="match status" value="1"/>
</dbReference>
<dbReference type="InterPro" id="IPR012902">
    <property type="entry name" value="N_methyl_site"/>
</dbReference>
<keyword evidence="1" id="KW-0472">Membrane</keyword>
<reference evidence="2 3" key="1">
    <citation type="submission" date="2019-03" db="EMBL/GenBank/DDBJ databases">
        <title>Genomic Encyclopedia of Type Strains, Phase IV (KMG-IV): sequencing the most valuable type-strain genomes for metagenomic binning, comparative biology and taxonomic classification.</title>
        <authorList>
            <person name="Goeker M."/>
        </authorList>
    </citation>
    <scope>NUCLEOTIDE SEQUENCE [LARGE SCALE GENOMIC DNA]</scope>
    <source>
        <strain evidence="2 3">DSM 24629</strain>
    </source>
</reference>
<dbReference type="SUPFAM" id="SSF54523">
    <property type="entry name" value="Pili subunits"/>
    <property type="match status" value="1"/>
</dbReference>
<accession>A0A4R3MNV3</accession>
<dbReference type="NCBIfam" id="TIGR02532">
    <property type="entry name" value="IV_pilin_GFxxxE"/>
    <property type="match status" value="1"/>
</dbReference>
<keyword evidence="1" id="KW-0812">Transmembrane</keyword>
<evidence type="ECO:0000313" key="2">
    <source>
        <dbReference type="EMBL" id="TCT16901.1"/>
    </source>
</evidence>
<protein>
    <submittedName>
        <fullName evidence="2">Prepilin-type N-terminal cleavage/methylation domain-containing protein</fullName>
    </submittedName>
</protein>
<dbReference type="Gene3D" id="2.60.120.200">
    <property type="match status" value="1"/>
</dbReference>
<proteinExistence type="predicted"/>
<evidence type="ECO:0000256" key="1">
    <source>
        <dbReference type="SAM" id="Phobius"/>
    </source>
</evidence>